<reference evidence="1 2" key="1">
    <citation type="submission" date="2018-07" db="EMBL/GenBank/DDBJ databases">
        <title>Genomic Encyclopedia of Type Strains, Phase III (KMG-III): the genomes of soil and plant-associated and newly described type strains.</title>
        <authorList>
            <person name="Whitman W."/>
        </authorList>
    </citation>
    <scope>NUCLEOTIDE SEQUENCE [LARGE SCALE GENOMIC DNA]</scope>
    <source>
        <strain evidence="1 2">CECT 8525</strain>
    </source>
</reference>
<organism evidence="1 2">
    <name type="scientific">Paracoccus lutimaris</name>
    <dbReference type="NCBI Taxonomy" id="1490030"/>
    <lineage>
        <taxon>Bacteria</taxon>
        <taxon>Pseudomonadati</taxon>
        <taxon>Pseudomonadota</taxon>
        <taxon>Alphaproteobacteria</taxon>
        <taxon>Rhodobacterales</taxon>
        <taxon>Paracoccaceae</taxon>
        <taxon>Paracoccus</taxon>
    </lineage>
</organism>
<dbReference type="RefSeq" id="WP_114347876.1">
    <property type="nucleotide sequence ID" value="NZ_QPJL01000002.1"/>
</dbReference>
<evidence type="ECO:0000313" key="2">
    <source>
        <dbReference type="Proteomes" id="UP000253345"/>
    </source>
</evidence>
<comment type="caution">
    <text evidence="1">The sequence shown here is derived from an EMBL/GenBank/DDBJ whole genome shotgun (WGS) entry which is preliminary data.</text>
</comment>
<evidence type="ECO:0008006" key="3">
    <source>
        <dbReference type="Google" id="ProtNLM"/>
    </source>
</evidence>
<protein>
    <recommendedName>
        <fullName evidence="3">Fe-S protein YdhL (DUF1289 family)</fullName>
    </recommendedName>
</protein>
<dbReference type="EMBL" id="QPJL01000002">
    <property type="protein sequence ID" value="RCW88134.1"/>
    <property type="molecule type" value="Genomic_DNA"/>
</dbReference>
<dbReference type="InterPro" id="IPR010710">
    <property type="entry name" value="DUF1289"/>
</dbReference>
<dbReference type="PANTHER" id="PTHR35175:SF2">
    <property type="entry name" value="DUF1289 DOMAIN-CONTAINING PROTEIN"/>
    <property type="match status" value="1"/>
</dbReference>
<dbReference type="Pfam" id="PF06945">
    <property type="entry name" value="DUF1289"/>
    <property type="match status" value="1"/>
</dbReference>
<keyword evidence="2" id="KW-1185">Reference proteome</keyword>
<evidence type="ECO:0000313" key="1">
    <source>
        <dbReference type="EMBL" id="RCW88134.1"/>
    </source>
</evidence>
<name>A0A368ZCC1_9RHOB</name>
<dbReference type="AlphaFoldDB" id="A0A368ZCC1"/>
<proteinExistence type="predicted"/>
<accession>A0A368ZCC1</accession>
<dbReference type="Proteomes" id="UP000253345">
    <property type="component" value="Unassembled WGS sequence"/>
</dbReference>
<gene>
    <name evidence="1" type="ORF">DFP89_10263</name>
</gene>
<sequence>MTEAGSAASPCIGTCRIEPASRLCAGCLRNLDEIAQWRSMTTAERQAVNAALPARKLAARRLSAQS</sequence>
<dbReference type="PANTHER" id="PTHR35175">
    <property type="entry name" value="DUF1289 DOMAIN-CONTAINING PROTEIN"/>
    <property type="match status" value="1"/>
</dbReference>
<dbReference type="OrthoDB" id="9811423at2"/>